<dbReference type="VEuPathDB" id="FungiDB:PV10_01958"/>
<dbReference type="PANTHER" id="PTHR46865">
    <property type="entry name" value="OXIDOREDUCTASE-RELATED"/>
    <property type="match status" value="1"/>
</dbReference>
<dbReference type="Gene3D" id="3.60.130.10">
    <property type="entry name" value="Clavaminate synthase-like"/>
    <property type="match status" value="1"/>
</dbReference>
<dbReference type="InterPro" id="IPR002938">
    <property type="entry name" value="FAD-bd"/>
</dbReference>
<dbReference type="InterPro" id="IPR042098">
    <property type="entry name" value="TauD-like_sf"/>
</dbReference>
<evidence type="ECO:0000256" key="3">
    <source>
        <dbReference type="ARBA" id="ARBA00023002"/>
    </source>
</evidence>
<proteinExistence type="predicted"/>
<accession>A0A438MUP2</accession>
<dbReference type="SUPFAM" id="SSF51905">
    <property type="entry name" value="FAD/NAD(P)-binding domain"/>
    <property type="match status" value="1"/>
</dbReference>
<evidence type="ECO:0000256" key="2">
    <source>
        <dbReference type="ARBA" id="ARBA00022827"/>
    </source>
</evidence>
<dbReference type="Pfam" id="PF02668">
    <property type="entry name" value="TauD"/>
    <property type="match status" value="1"/>
</dbReference>
<dbReference type="PANTHER" id="PTHR46865:SF2">
    <property type="entry name" value="MONOOXYGENASE"/>
    <property type="match status" value="1"/>
</dbReference>
<evidence type="ECO:0000313" key="7">
    <source>
        <dbReference type="Proteomes" id="UP000288859"/>
    </source>
</evidence>
<dbReference type="VEuPathDB" id="FungiDB:PV10_05139"/>
<comment type="caution">
    <text evidence="6">The sequence shown here is derived from an EMBL/GenBank/DDBJ whole genome shotgun (WGS) entry which is preliminary data.</text>
</comment>
<dbReference type="Gene3D" id="3.30.9.10">
    <property type="entry name" value="D-Amino Acid Oxidase, subunit A, domain 2"/>
    <property type="match status" value="1"/>
</dbReference>
<reference evidence="6 7" key="1">
    <citation type="submission" date="2017-03" db="EMBL/GenBank/DDBJ databases">
        <title>Genomes of endolithic fungi from Antarctica.</title>
        <authorList>
            <person name="Coleine C."/>
            <person name="Masonjones S."/>
            <person name="Stajich J.E."/>
        </authorList>
    </citation>
    <scope>NUCLEOTIDE SEQUENCE [LARGE SCALE GENOMIC DNA]</scope>
    <source>
        <strain evidence="6 7">CCFEE 6314</strain>
    </source>
</reference>
<dbReference type="OrthoDB" id="93019at2759"/>
<dbReference type="EMBL" id="NAJM01000048">
    <property type="protein sequence ID" value="RVX67471.1"/>
    <property type="molecule type" value="Genomic_DNA"/>
</dbReference>
<evidence type="ECO:0008006" key="8">
    <source>
        <dbReference type="Google" id="ProtNLM"/>
    </source>
</evidence>
<evidence type="ECO:0000259" key="4">
    <source>
        <dbReference type="Pfam" id="PF01494"/>
    </source>
</evidence>
<keyword evidence="3" id="KW-0560">Oxidoreductase</keyword>
<organism evidence="6 7">
    <name type="scientific">Exophiala mesophila</name>
    <name type="common">Black yeast-like fungus</name>
    <dbReference type="NCBI Taxonomy" id="212818"/>
    <lineage>
        <taxon>Eukaryota</taxon>
        <taxon>Fungi</taxon>
        <taxon>Dikarya</taxon>
        <taxon>Ascomycota</taxon>
        <taxon>Pezizomycotina</taxon>
        <taxon>Eurotiomycetes</taxon>
        <taxon>Chaetothyriomycetidae</taxon>
        <taxon>Chaetothyriales</taxon>
        <taxon>Herpotrichiellaceae</taxon>
        <taxon>Exophiala</taxon>
    </lineage>
</organism>
<dbReference type="InterPro" id="IPR051704">
    <property type="entry name" value="FAD_aromatic-hydroxylase"/>
</dbReference>
<feature type="domain" description="FAD-binding" evidence="4">
    <location>
        <begin position="536"/>
        <end position="872"/>
    </location>
</feature>
<dbReference type="GO" id="GO:0071949">
    <property type="term" value="F:FAD binding"/>
    <property type="evidence" value="ECO:0007669"/>
    <property type="project" value="InterPro"/>
</dbReference>
<dbReference type="Pfam" id="PF01494">
    <property type="entry name" value="FAD_binding_3"/>
    <property type="match status" value="1"/>
</dbReference>
<evidence type="ECO:0000313" key="6">
    <source>
        <dbReference type="EMBL" id="RVX67471.1"/>
    </source>
</evidence>
<dbReference type="InterPro" id="IPR003819">
    <property type="entry name" value="TauD/TfdA-like"/>
</dbReference>
<feature type="domain" description="TauD/TfdA-like" evidence="5">
    <location>
        <begin position="190"/>
        <end position="534"/>
    </location>
</feature>
<dbReference type="PRINTS" id="PR00420">
    <property type="entry name" value="RNGMNOXGNASE"/>
</dbReference>
<dbReference type="SUPFAM" id="SSF51197">
    <property type="entry name" value="Clavaminate synthase-like"/>
    <property type="match status" value="1"/>
</dbReference>
<dbReference type="Proteomes" id="UP000288859">
    <property type="component" value="Unassembled WGS sequence"/>
</dbReference>
<gene>
    <name evidence="6" type="ORF">B0A52_08824</name>
</gene>
<dbReference type="Gene3D" id="3.50.50.60">
    <property type="entry name" value="FAD/NAD(P)-binding domain"/>
    <property type="match status" value="1"/>
</dbReference>
<dbReference type="AlphaFoldDB" id="A0A438MUP2"/>
<protein>
    <recommendedName>
        <fullName evidence="8">TauD/TfdA-like domain-containing protein</fullName>
    </recommendedName>
</protein>
<sequence>MAPLAAVLCGKEPRLVEYMTKSLLPRIQIVHACITTEAAETEIPALLRGEAIKPASGYGTNTRGDGQPRNDISFIIVGGGYQPAELDKIKAVSDAVKPVPFFAADRAKNPAAPGPPPPEIIKQRILAKVDEADDGTGSWAPVGIQLYRNGSLINIMAGILRTSSESRLRNSKSVTYNSEMSSKIHARPLNPLNPGLGAVLEDVDLNNLSDSDFDAIRTALYLHNVVCIKSQEKLTPKAQAELTRRFDPEAQSYGHGKTIDAKRSILHPDLKTVPHQPEVQVIGNGFVADYEGLKNITLKHPHHRTFHKTVIPDEDDLDCTRFYRWHIDAALYGRLNPPLVTSLLAVRVPAGRTQTLLYDDGTGDSLQVPLGTTAFVSGYTMFDILTPEQKEFALNSKIEYAPHPYVWMSNAKSRPDGLGMVSEDRELDLNDLPPIESAADIQILPMVWQNPITKKFALQIHPSVVRKIHCSDGSIIDNLAQVRDIVHSMQRPGIAPQYVYAHDWQEGDLVLFNNHGVLHSVVGAFDKTEVRLFRHGAGVAGPTAGYWLTQAGFEVTIVERSPNLRSSGQNIDIRGHGLTVIQRMGLEPKVRSVKTNEKGLRFVDAQNNCRAEFPVADGTGFTGEIEIMRGELATILYEATKDQVLYIFGECIQGYREVDNAIEVDFVNGTSRQSFDILIGADGWSSNTRRLAFPDLHETCVKSLGQWAAWFALPSQSTDLGWARWYNAPSRRMALVRPDHNNVTRASLWIIGSGQKLQDAHGSDVHRQKALVQEVFADAGWETERLLRGMQEADDFYLQHIAQIKMDRWSRGRVVLVGDGAFCPTPISGMGTTVAIVGAYVLAGELISHSGDHLTAFDQYESKMRPFVAKAQRLTPGTPSIANPQTALGIKIMHLVLGLIAWAGLDRLVGGIGLFSPPATAMDLPVYDSTGLRQCLESSN</sequence>
<dbReference type="VEuPathDB" id="FungiDB:PV10_01957"/>
<evidence type="ECO:0000259" key="5">
    <source>
        <dbReference type="Pfam" id="PF02668"/>
    </source>
</evidence>
<dbReference type="InterPro" id="IPR036188">
    <property type="entry name" value="FAD/NAD-bd_sf"/>
</dbReference>
<evidence type="ECO:0000256" key="1">
    <source>
        <dbReference type="ARBA" id="ARBA00022630"/>
    </source>
</evidence>
<keyword evidence="2" id="KW-0274">FAD</keyword>
<name>A0A438MUP2_EXOME</name>
<keyword evidence="1" id="KW-0285">Flavoprotein</keyword>
<dbReference type="GO" id="GO:0016491">
    <property type="term" value="F:oxidoreductase activity"/>
    <property type="evidence" value="ECO:0007669"/>
    <property type="project" value="UniProtKB-KW"/>
</dbReference>